<organism evidence="3 4">
    <name type="scientific">Flavobacterium zepuense</name>
    <dbReference type="NCBI Taxonomy" id="2593302"/>
    <lineage>
        <taxon>Bacteria</taxon>
        <taxon>Pseudomonadati</taxon>
        <taxon>Bacteroidota</taxon>
        <taxon>Flavobacteriia</taxon>
        <taxon>Flavobacteriales</taxon>
        <taxon>Flavobacteriaceae</taxon>
        <taxon>Flavobacterium</taxon>
    </lineage>
</organism>
<evidence type="ECO:0000313" key="3">
    <source>
        <dbReference type="EMBL" id="TRW25961.1"/>
    </source>
</evidence>
<feature type="domain" description="GmrSD restriction endonucleases N-terminal" evidence="1">
    <location>
        <begin position="14"/>
        <end position="220"/>
    </location>
</feature>
<dbReference type="PANTHER" id="PTHR35149">
    <property type="entry name" value="SLL5132 PROTEIN"/>
    <property type="match status" value="1"/>
</dbReference>
<proteinExistence type="predicted"/>
<sequence>MKANETKVDKFLATNETTFAIPVYQRNYDWTIFQCKQLLHDIIEAGKNDKANAHFIGSIVYVHDDVYTASGLTELTIIDGQQRLTTITLIYIALFRLAKELENQMLVNRIQKTYLINEFAPEEEKLKLKPTENNKEALHHIINSIDNEEFMGYSNIIENFDYFRSAIKAENLEVIQRGLSKLIFIDIALDRQKDNPQRIFESLNSTGLELSQADLIRNYILMGLSRTNQDRIYKSYWEVIEKNAKDETLNKTRISEFIRDYLTLKNKEIPNKGDVYTKFKEKYPTSTIDELEIVLTELKSLVKYYNKLINPKKESDRQIRTQLEYINRLEINVAFPFLMKVYEDFSNKIIDKTIFISVLSTVQSFTFRRFILGLPTNALNKIFMGLYDKVELSNYLFSIQKSLLQRSGVQRFPRNTEIINALKEKDVYNIKPKNRTYLLERLENFQNNEPVIIEGNSDITIEHIFPQNPDPKWKIMLGADEYNLIKENYLNTIGNLTLSGNNGRLGNKPFLDKKVMNFDKKEQGYNFSRLWLNRDLKEKTKWDKFEIEERGNTISTRFIKIWEIPEIDMELESKNDEINIFDADDPKHKKLEYAIFFNQKLEVTQVAKLYTEVFRQLFDLQPETFFTTEIGDRLSLTKTPETNALRQAIPISETYFIEANIDNMGKFDRIKQALTIFGFEDELSIKYAD</sequence>
<evidence type="ECO:0000259" key="2">
    <source>
        <dbReference type="Pfam" id="PF07510"/>
    </source>
</evidence>
<keyword evidence="4" id="KW-1185">Reference proteome</keyword>
<gene>
    <name evidence="3" type="ORF">FMM05_06990</name>
</gene>
<dbReference type="Proteomes" id="UP000320643">
    <property type="component" value="Unassembled WGS sequence"/>
</dbReference>
<dbReference type="OrthoDB" id="9798761at2"/>
<feature type="domain" description="GmrSD restriction endonucleases C-terminal" evidence="2">
    <location>
        <begin position="413"/>
        <end position="554"/>
    </location>
</feature>
<dbReference type="InterPro" id="IPR004919">
    <property type="entry name" value="GmrSD_N"/>
</dbReference>
<dbReference type="InterPro" id="IPR011089">
    <property type="entry name" value="GmrSD_C"/>
</dbReference>
<name>A0A552V685_9FLAO</name>
<reference evidence="3 4" key="1">
    <citation type="submission" date="2019-07" db="EMBL/GenBank/DDBJ databases">
        <title>Flavobacterium sp. nov., isolated from glacier ice.</title>
        <authorList>
            <person name="Liu Q."/>
            <person name="Xin Y.-H."/>
        </authorList>
    </citation>
    <scope>NUCLEOTIDE SEQUENCE [LARGE SCALE GENOMIC DNA]</scope>
    <source>
        <strain evidence="3 4">ZT4R6</strain>
    </source>
</reference>
<protein>
    <submittedName>
        <fullName evidence="3">DUF262 domain-containing protein</fullName>
    </submittedName>
</protein>
<dbReference type="EMBL" id="VJVZ01000003">
    <property type="protein sequence ID" value="TRW25961.1"/>
    <property type="molecule type" value="Genomic_DNA"/>
</dbReference>
<dbReference type="Pfam" id="PF07510">
    <property type="entry name" value="GmrSD_C"/>
    <property type="match status" value="1"/>
</dbReference>
<dbReference type="PANTHER" id="PTHR35149:SF2">
    <property type="entry name" value="DUF262 DOMAIN-CONTAINING PROTEIN"/>
    <property type="match status" value="1"/>
</dbReference>
<comment type="caution">
    <text evidence="3">The sequence shown here is derived from an EMBL/GenBank/DDBJ whole genome shotgun (WGS) entry which is preliminary data.</text>
</comment>
<evidence type="ECO:0000313" key="4">
    <source>
        <dbReference type="Proteomes" id="UP000320643"/>
    </source>
</evidence>
<dbReference type="RefSeq" id="WP_143372625.1">
    <property type="nucleotide sequence ID" value="NZ_VJVZ01000003.1"/>
</dbReference>
<dbReference type="AlphaFoldDB" id="A0A552V685"/>
<accession>A0A552V685</accession>
<dbReference type="Pfam" id="PF03235">
    <property type="entry name" value="GmrSD_N"/>
    <property type="match status" value="1"/>
</dbReference>
<evidence type="ECO:0000259" key="1">
    <source>
        <dbReference type="Pfam" id="PF03235"/>
    </source>
</evidence>